<dbReference type="InterPro" id="IPR050259">
    <property type="entry name" value="SDR"/>
</dbReference>
<dbReference type="AlphaFoldDB" id="A0A1N7C6V2"/>
<evidence type="ECO:0000313" key="3">
    <source>
        <dbReference type="Proteomes" id="UP000186819"/>
    </source>
</evidence>
<evidence type="ECO:0000256" key="1">
    <source>
        <dbReference type="ARBA" id="ARBA00006484"/>
    </source>
</evidence>
<dbReference type="RefSeq" id="WP_084205198.1">
    <property type="nucleotide sequence ID" value="NZ_FTMD01000022.1"/>
</dbReference>
<dbReference type="PANTHER" id="PTHR42879:SF2">
    <property type="entry name" value="3-OXOACYL-[ACYL-CARRIER-PROTEIN] REDUCTASE FABG"/>
    <property type="match status" value="1"/>
</dbReference>
<dbReference type="Proteomes" id="UP000186819">
    <property type="component" value="Unassembled WGS sequence"/>
</dbReference>
<dbReference type="PANTHER" id="PTHR42879">
    <property type="entry name" value="3-OXOACYL-(ACYL-CARRIER-PROTEIN) REDUCTASE"/>
    <property type="match status" value="1"/>
</dbReference>
<dbReference type="SUPFAM" id="SSF51735">
    <property type="entry name" value="NAD(P)-binding Rossmann-fold domains"/>
    <property type="match status" value="1"/>
</dbReference>
<dbReference type="EMBL" id="FTMD01000022">
    <property type="protein sequence ID" value="SIR59325.1"/>
    <property type="molecule type" value="Genomic_DNA"/>
</dbReference>
<dbReference type="STRING" id="34027.SAMN05421829_12234"/>
<dbReference type="Pfam" id="PF13561">
    <property type="entry name" value="adh_short_C2"/>
    <property type="match status" value="1"/>
</dbReference>
<comment type="similarity">
    <text evidence="1">Belongs to the short-chain dehydrogenases/reductases (SDR) family.</text>
</comment>
<dbReference type="GO" id="GO:0032787">
    <property type="term" value="P:monocarboxylic acid metabolic process"/>
    <property type="evidence" value="ECO:0007669"/>
    <property type="project" value="UniProtKB-ARBA"/>
</dbReference>
<dbReference type="PRINTS" id="PR00081">
    <property type="entry name" value="GDHRDH"/>
</dbReference>
<dbReference type="InterPro" id="IPR020904">
    <property type="entry name" value="Sc_DH/Rdtase_CS"/>
</dbReference>
<dbReference type="InterPro" id="IPR002347">
    <property type="entry name" value="SDR_fam"/>
</dbReference>
<name>A0A1N7C6V2_9RHOO</name>
<dbReference type="FunFam" id="3.40.50.720:FF:000084">
    <property type="entry name" value="Short-chain dehydrogenase reductase"/>
    <property type="match status" value="1"/>
</dbReference>
<dbReference type="OrthoDB" id="9178657at2"/>
<accession>A0A1N7C6V2</accession>
<gene>
    <name evidence="2" type="ORF">SAMN05421829_12234</name>
</gene>
<dbReference type="PROSITE" id="PS00061">
    <property type="entry name" value="ADH_SHORT"/>
    <property type="match status" value="1"/>
</dbReference>
<protein>
    <submittedName>
        <fullName evidence="2">3-oxoacyl-[acyl-carrier protein] reductase</fullName>
    </submittedName>
</protein>
<dbReference type="InterPro" id="IPR036291">
    <property type="entry name" value="NAD(P)-bd_dom_sf"/>
</dbReference>
<keyword evidence="3" id="KW-1185">Reference proteome</keyword>
<dbReference type="CDD" id="cd05233">
    <property type="entry name" value="SDR_c"/>
    <property type="match status" value="1"/>
</dbReference>
<proteinExistence type="inferred from homology"/>
<organism evidence="2 3">
    <name type="scientific">Aromatoleum tolulyticum</name>
    <dbReference type="NCBI Taxonomy" id="34027"/>
    <lineage>
        <taxon>Bacteria</taxon>
        <taxon>Pseudomonadati</taxon>
        <taxon>Pseudomonadota</taxon>
        <taxon>Betaproteobacteria</taxon>
        <taxon>Rhodocyclales</taxon>
        <taxon>Rhodocyclaceae</taxon>
        <taxon>Aromatoleum</taxon>
    </lineage>
</organism>
<dbReference type="PRINTS" id="PR00080">
    <property type="entry name" value="SDRFAMILY"/>
</dbReference>
<evidence type="ECO:0000313" key="2">
    <source>
        <dbReference type="EMBL" id="SIR59325.1"/>
    </source>
</evidence>
<sequence>MEKVLEKRVALVTGAASGIGQAIAHAFLDAGAEVLAVDRSAFSAEDARRPGLVTMQADLTAPGAVEQILKTAGERWGRLDVLVNNAGVAPYALLEETSDALWDQTVLINLTLVFRLSRGALPLLKSSKAGRIINIGSVMSSFGSAGLSAYATTKHGVAGLTKCLASELGQYGITANLIQPGAVVTGITRDAFAQDDAFRTFWEAKAALGRLGQPDDIAPVAVFLASDGAGFVSGQGFIVDGGAVQKP</sequence>
<reference evidence="3" key="1">
    <citation type="submission" date="2017-01" db="EMBL/GenBank/DDBJ databases">
        <authorList>
            <person name="Varghese N."/>
            <person name="Submissions S."/>
        </authorList>
    </citation>
    <scope>NUCLEOTIDE SEQUENCE [LARGE SCALE GENOMIC DNA]</scope>
    <source>
        <strain evidence="3">ATCC 51758</strain>
    </source>
</reference>
<dbReference type="Gene3D" id="3.40.50.720">
    <property type="entry name" value="NAD(P)-binding Rossmann-like Domain"/>
    <property type="match status" value="1"/>
</dbReference>